<dbReference type="InterPro" id="IPR019734">
    <property type="entry name" value="TPR_rpt"/>
</dbReference>
<comment type="subunit">
    <text evidence="6">Part of the Bam complex.</text>
</comment>
<dbReference type="InterPro" id="IPR011990">
    <property type="entry name" value="TPR-like_helical_dom_sf"/>
</dbReference>
<comment type="function">
    <text evidence="6">Part of the outer membrane protein assembly complex, which is involved in assembly and insertion of beta-barrel proteins into the outer membrane.</text>
</comment>
<evidence type="ECO:0000313" key="10">
    <source>
        <dbReference type="Proteomes" id="UP000186406"/>
    </source>
</evidence>
<sequence>MVTRLETRARDEGVSMSPCPAPLRPRRLAGFSTFAAIVAGGLAVASCGSKPDPGAVIDDPPAEQLYNQGLGLMQAGGLADAAKKFEQLDRLYPYSEYSRKALVNSAFAYYSNGKYQEAINSARRFLTLYPGSPDAAYALYIIGQSYYRQIPDVTRDQELTGKALDAYQELVNRFPDSEYSDDARAKMATIRDQLAGKEMEIGRYYLARHDYIAAINRFRDVVTNYQTTRQTEEALARLVEAYYALGVIPEAQTAAAVLGHNFPDSSWYKNSYELLKTGGYSPVENTGSWISQAFKNFKLL</sequence>
<dbReference type="GO" id="GO:0043165">
    <property type="term" value="P:Gram-negative-bacterium-type cell outer membrane assembly"/>
    <property type="evidence" value="ECO:0007669"/>
    <property type="project" value="UniProtKB-UniRule"/>
</dbReference>
<reference evidence="9 10" key="1">
    <citation type="submission" date="2016-12" db="EMBL/GenBank/DDBJ databases">
        <authorList>
            <person name="Song W.-J."/>
            <person name="Kurnit D.M."/>
        </authorList>
    </citation>
    <scope>NUCLEOTIDE SEQUENCE [LARGE SCALE GENOMIC DNA]</scope>
    <source>
        <strain evidence="9 10">DSM 19599</strain>
    </source>
</reference>
<dbReference type="GO" id="GO:1990063">
    <property type="term" value="C:Bam protein complex"/>
    <property type="evidence" value="ECO:0007669"/>
    <property type="project" value="TreeGrafter"/>
</dbReference>
<gene>
    <name evidence="6" type="primary">bamD</name>
    <name evidence="9" type="ORF">SAMN02745172_01263</name>
</gene>
<evidence type="ECO:0000256" key="2">
    <source>
        <dbReference type="ARBA" id="ARBA00023136"/>
    </source>
</evidence>
<comment type="subcellular location">
    <subcellularLocation>
        <location evidence="6">Cell outer membrane</location>
    </subcellularLocation>
</comment>
<keyword evidence="7" id="KW-0802">TPR repeat</keyword>
<accession>A0A1M7ZDX5</accession>
<evidence type="ECO:0000256" key="3">
    <source>
        <dbReference type="ARBA" id="ARBA00023139"/>
    </source>
</evidence>
<keyword evidence="3" id="KW-0564">Palmitate</keyword>
<dbReference type="PANTHER" id="PTHR37423:SF1">
    <property type="entry name" value="OUTER MEMBRANE PROTEIN ASSEMBLY FACTOR BAMD"/>
    <property type="match status" value="1"/>
</dbReference>
<comment type="similarity">
    <text evidence="6">Belongs to the BamD family.</text>
</comment>
<name>A0A1M7ZDX5_9HYPH</name>
<feature type="repeat" description="TPR" evidence="7">
    <location>
        <begin position="99"/>
        <end position="132"/>
    </location>
</feature>
<dbReference type="Pfam" id="PF13525">
    <property type="entry name" value="YfiO"/>
    <property type="match status" value="1"/>
</dbReference>
<dbReference type="CDD" id="cd15830">
    <property type="entry name" value="BamD"/>
    <property type="match status" value="1"/>
</dbReference>
<keyword evidence="1 6" id="KW-0732">Signal</keyword>
<dbReference type="STRING" id="1123029.SAMN02745172_01263"/>
<dbReference type="NCBIfam" id="TIGR03302">
    <property type="entry name" value="OM_YfiO"/>
    <property type="match status" value="1"/>
</dbReference>
<proteinExistence type="inferred from homology"/>
<keyword evidence="4 6" id="KW-0998">Cell outer membrane</keyword>
<feature type="domain" description="Outer membrane lipoprotein BamD-like" evidence="8">
    <location>
        <begin position="60"/>
        <end position="254"/>
    </location>
</feature>
<keyword evidence="10" id="KW-1185">Reference proteome</keyword>
<organism evidence="9 10">
    <name type="scientific">Pseudoxanthobacter soli DSM 19599</name>
    <dbReference type="NCBI Taxonomy" id="1123029"/>
    <lineage>
        <taxon>Bacteria</taxon>
        <taxon>Pseudomonadati</taxon>
        <taxon>Pseudomonadota</taxon>
        <taxon>Alphaproteobacteria</taxon>
        <taxon>Hyphomicrobiales</taxon>
        <taxon>Segnochrobactraceae</taxon>
        <taxon>Pseudoxanthobacter</taxon>
    </lineage>
</organism>
<dbReference type="PANTHER" id="PTHR37423">
    <property type="entry name" value="SOLUBLE LYTIC MUREIN TRANSGLYCOSYLASE-RELATED"/>
    <property type="match status" value="1"/>
</dbReference>
<keyword evidence="2 6" id="KW-0472">Membrane</keyword>
<evidence type="ECO:0000256" key="4">
    <source>
        <dbReference type="ARBA" id="ARBA00023237"/>
    </source>
</evidence>
<dbReference type="PROSITE" id="PS50005">
    <property type="entry name" value="TPR"/>
    <property type="match status" value="1"/>
</dbReference>
<dbReference type="Gene3D" id="1.25.40.10">
    <property type="entry name" value="Tetratricopeptide repeat domain"/>
    <property type="match status" value="1"/>
</dbReference>
<evidence type="ECO:0000256" key="6">
    <source>
        <dbReference type="HAMAP-Rule" id="MF_00922"/>
    </source>
</evidence>
<dbReference type="InterPro" id="IPR017689">
    <property type="entry name" value="BamD"/>
</dbReference>
<dbReference type="SUPFAM" id="SSF48452">
    <property type="entry name" value="TPR-like"/>
    <property type="match status" value="1"/>
</dbReference>
<protein>
    <recommendedName>
        <fullName evidence="6">Outer membrane protein assembly factor BamD</fullName>
    </recommendedName>
</protein>
<dbReference type="EMBL" id="FRXO01000002">
    <property type="protein sequence ID" value="SHO63074.1"/>
    <property type="molecule type" value="Genomic_DNA"/>
</dbReference>
<evidence type="ECO:0000256" key="1">
    <source>
        <dbReference type="ARBA" id="ARBA00022729"/>
    </source>
</evidence>
<evidence type="ECO:0000313" key="9">
    <source>
        <dbReference type="EMBL" id="SHO63074.1"/>
    </source>
</evidence>
<evidence type="ECO:0000256" key="5">
    <source>
        <dbReference type="ARBA" id="ARBA00023288"/>
    </source>
</evidence>
<dbReference type="Proteomes" id="UP000186406">
    <property type="component" value="Unassembled WGS sequence"/>
</dbReference>
<dbReference type="GO" id="GO:0051205">
    <property type="term" value="P:protein insertion into membrane"/>
    <property type="evidence" value="ECO:0007669"/>
    <property type="project" value="UniProtKB-UniRule"/>
</dbReference>
<evidence type="ECO:0000256" key="7">
    <source>
        <dbReference type="PROSITE-ProRule" id="PRU00339"/>
    </source>
</evidence>
<dbReference type="InterPro" id="IPR039565">
    <property type="entry name" value="BamD-like"/>
</dbReference>
<evidence type="ECO:0000259" key="8">
    <source>
        <dbReference type="Pfam" id="PF13525"/>
    </source>
</evidence>
<dbReference type="HAMAP" id="MF_00922">
    <property type="entry name" value="OM_assembly_BamD"/>
    <property type="match status" value="1"/>
</dbReference>
<dbReference type="AlphaFoldDB" id="A0A1M7ZDX5"/>
<keyword evidence="5" id="KW-0449">Lipoprotein</keyword>